<sequence length="155" mass="18039">MVNKLENIKEALEGLVDEVNTLILLERGKPVDNIVLAPDYIVESVLKYFTVSNPEFLKRDRSKLYVARRKYCIKLLRDYGLCTWWDIADRMGFKRHRTAMHHHKSMTELLSGEVWGDKSVVNEYNKIVKHLITNSGNHENKDKNQEQKAGKAIKV</sequence>
<feature type="compositionally biased region" description="Basic and acidic residues" evidence="1">
    <location>
        <begin position="138"/>
        <end position="149"/>
    </location>
</feature>
<accession>A0A6M3JHU2</accession>
<dbReference type="AlphaFoldDB" id="A0A6M3JHU2"/>
<evidence type="ECO:0000256" key="1">
    <source>
        <dbReference type="SAM" id="MobiDB-lite"/>
    </source>
</evidence>
<reference evidence="2" key="1">
    <citation type="submission" date="2020-03" db="EMBL/GenBank/DDBJ databases">
        <title>The deep terrestrial virosphere.</title>
        <authorList>
            <person name="Holmfeldt K."/>
            <person name="Nilsson E."/>
            <person name="Simone D."/>
            <person name="Lopez-Fernandez M."/>
            <person name="Wu X."/>
            <person name="de Brujin I."/>
            <person name="Lundin D."/>
            <person name="Andersson A."/>
            <person name="Bertilsson S."/>
            <person name="Dopson M."/>
        </authorList>
    </citation>
    <scope>NUCLEOTIDE SEQUENCE</scope>
    <source>
        <strain evidence="2">MM415A05873</strain>
    </source>
</reference>
<feature type="region of interest" description="Disordered" evidence="1">
    <location>
        <begin position="135"/>
        <end position="155"/>
    </location>
</feature>
<dbReference type="Gene3D" id="1.10.1750.10">
    <property type="match status" value="1"/>
</dbReference>
<evidence type="ECO:0000313" key="2">
    <source>
        <dbReference type="EMBL" id="QJA68715.1"/>
    </source>
</evidence>
<dbReference type="EMBL" id="MT141642">
    <property type="protein sequence ID" value="QJA68715.1"/>
    <property type="molecule type" value="Genomic_DNA"/>
</dbReference>
<name>A0A6M3JHU2_9ZZZZ</name>
<dbReference type="SUPFAM" id="SSF48295">
    <property type="entry name" value="TrpR-like"/>
    <property type="match status" value="1"/>
</dbReference>
<organism evidence="2">
    <name type="scientific">viral metagenome</name>
    <dbReference type="NCBI Taxonomy" id="1070528"/>
    <lineage>
        <taxon>unclassified sequences</taxon>
        <taxon>metagenomes</taxon>
        <taxon>organismal metagenomes</taxon>
    </lineage>
</organism>
<dbReference type="GO" id="GO:0043565">
    <property type="term" value="F:sequence-specific DNA binding"/>
    <property type="evidence" value="ECO:0007669"/>
    <property type="project" value="InterPro"/>
</dbReference>
<proteinExistence type="predicted"/>
<protein>
    <submittedName>
        <fullName evidence="2">Putative DNA replication initiation protein</fullName>
    </submittedName>
</protein>
<dbReference type="InterPro" id="IPR010921">
    <property type="entry name" value="Trp_repressor/repl_initiator"/>
</dbReference>
<gene>
    <name evidence="2" type="ORF">MM415A05873_0008</name>
</gene>